<keyword evidence="1" id="KW-1133">Transmembrane helix</keyword>
<dbReference type="PANTHER" id="PTHR37814:SF1">
    <property type="entry name" value="MEMBRANE PROTEIN"/>
    <property type="match status" value="1"/>
</dbReference>
<sequence length="358" mass="39088">MLKNNNIFLYIKCTLLYVGSVIGAGFASGQEILQFYIVYGYQSMLGILLATILFAYFGAMVLLLSVKYKTSGYHDLLPHILGNYGSHVVDILSSLMLISSIAVMFAGSGAVLTECFGSWSKIGIIITAIITVLVIIGGLNRVLTVNLYLVPLKIIALIFIVILGLLNHGILINNTSIAVLKNESQMNWFWSSILYVSYNMIVALSVLSSLGKKINKEIGLAAGITGGLILGIMAGLITIVGLSYSPEIIDHEIPLLYVANQLGTYYHFTFALLIWLAITTTAISSTHGFASRLAKQNSIKYKIAGVSICLIVLPLAQIKFANLVQVIYPIFGYAGLSILLGLLFYLPVHTIKRYKKYK</sequence>
<evidence type="ECO:0000313" key="3">
    <source>
        <dbReference type="Proteomes" id="UP000002217"/>
    </source>
</evidence>
<feature type="transmembrane region" description="Helical" evidence="1">
    <location>
        <begin position="39"/>
        <end position="66"/>
    </location>
</feature>
<dbReference type="HOGENOM" id="CLU_043930_0_0_9"/>
<keyword evidence="1" id="KW-0812">Transmembrane</keyword>
<evidence type="ECO:0000256" key="1">
    <source>
        <dbReference type="SAM" id="Phobius"/>
    </source>
</evidence>
<feature type="transmembrane region" description="Helical" evidence="1">
    <location>
        <begin position="219"/>
        <end position="244"/>
    </location>
</feature>
<evidence type="ECO:0000313" key="2">
    <source>
        <dbReference type="EMBL" id="ACV65022.1"/>
    </source>
</evidence>
<feature type="transmembrane region" description="Helical" evidence="1">
    <location>
        <begin position="119"/>
        <end position="140"/>
    </location>
</feature>
<dbReference type="PANTHER" id="PTHR37814">
    <property type="entry name" value="CONSERVED MEMBRANE PROTEIN"/>
    <property type="match status" value="1"/>
</dbReference>
<feature type="transmembrane region" description="Helical" evidence="1">
    <location>
        <begin position="188"/>
        <end position="207"/>
    </location>
</feature>
<dbReference type="EMBL" id="CP001720">
    <property type="protein sequence ID" value="ACV65022.1"/>
    <property type="molecule type" value="Genomic_DNA"/>
</dbReference>
<dbReference type="AlphaFoldDB" id="C8W054"/>
<feature type="transmembrane region" description="Helical" evidence="1">
    <location>
        <begin position="303"/>
        <end position="320"/>
    </location>
</feature>
<organism evidence="2 3">
    <name type="scientific">Desulfofarcimen acetoxidans (strain ATCC 49208 / DSM 771 / KCTC 5769 / VKM B-1644 / 5575)</name>
    <name type="common">Desulfotomaculum acetoxidans</name>
    <dbReference type="NCBI Taxonomy" id="485916"/>
    <lineage>
        <taxon>Bacteria</taxon>
        <taxon>Bacillati</taxon>
        <taxon>Bacillota</taxon>
        <taxon>Clostridia</taxon>
        <taxon>Eubacteriales</taxon>
        <taxon>Peptococcaceae</taxon>
        <taxon>Desulfofarcimen</taxon>
    </lineage>
</organism>
<dbReference type="Proteomes" id="UP000002217">
    <property type="component" value="Chromosome"/>
</dbReference>
<protein>
    <submittedName>
        <fullName evidence="2">Putative membrane protein</fullName>
    </submittedName>
</protein>
<reference evidence="2 3" key="1">
    <citation type="journal article" date="2009" name="Stand. Genomic Sci.">
        <title>Complete genome sequence of Desulfotomaculum acetoxidans type strain (5575).</title>
        <authorList>
            <person name="Spring S."/>
            <person name="Lapidus A."/>
            <person name="Schroder M."/>
            <person name="Gleim D."/>
            <person name="Sims D."/>
            <person name="Meincke L."/>
            <person name="Glavina Del Rio T."/>
            <person name="Tice H."/>
            <person name="Copeland A."/>
            <person name="Cheng J.F."/>
            <person name="Lucas S."/>
            <person name="Chen F."/>
            <person name="Nolan M."/>
            <person name="Bruce D."/>
            <person name="Goodwin L."/>
            <person name="Pitluck S."/>
            <person name="Ivanova N."/>
            <person name="Mavromatis K."/>
            <person name="Mikhailova N."/>
            <person name="Pati A."/>
            <person name="Chen A."/>
            <person name="Palaniappan K."/>
            <person name="Land M."/>
            <person name="Hauser L."/>
            <person name="Chang Y.J."/>
            <person name="Jeffries C.D."/>
            <person name="Chain P."/>
            <person name="Saunders E."/>
            <person name="Brettin T."/>
            <person name="Detter J.C."/>
            <person name="Goker M."/>
            <person name="Bristow J."/>
            <person name="Eisen J.A."/>
            <person name="Markowitz V."/>
            <person name="Hugenholtz P."/>
            <person name="Kyrpides N.C."/>
            <person name="Klenk H.P."/>
            <person name="Han C."/>
        </authorList>
    </citation>
    <scope>NUCLEOTIDE SEQUENCE [LARGE SCALE GENOMIC DNA]</scope>
    <source>
        <strain evidence="3">ATCC 49208 / DSM 771 / VKM B-1644</strain>
    </source>
</reference>
<feature type="transmembrane region" description="Helical" evidence="1">
    <location>
        <begin position="7"/>
        <end position="27"/>
    </location>
</feature>
<dbReference type="STRING" id="485916.Dtox_4359"/>
<gene>
    <name evidence="2" type="ordered locus">Dtox_4359</name>
</gene>
<feature type="transmembrane region" description="Helical" evidence="1">
    <location>
        <begin position="326"/>
        <end position="348"/>
    </location>
</feature>
<feature type="transmembrane region" description="Helical" evidence="1">
    <location>
        <begin position="264"/>
        <end position="283"/>
    </location>
</feature>
<dbReference type="TCDB" id="2.A.120.1.7">
    <property type="family name" value="the proline/amino acid permease (paap) family"/>
</dbReference>
<dbReference type="OrthoDB" id="4424890at2"/>
<dbReference type="RefSeq" id="WP_015759691.1">
    <property type="nucleotide sequence ID" value="NC_013216.1"/>
</dbReference>
<feature type="transmembrane region" description="Helical" evidence="1">
    <location>
        <begin position="147"/>
        <end position="168"/>
    </location>
</feature>
<name>C8W054_DESAS</name>
<dbReference type="eggNOG" id="COG3949">
    <property type="taxonomic scope" value="Bacteria"/>
</dbReference>
<dbReference type="Gene3D" id="1.10.4160.10">
    <property type="entry name" value="Hydantoin permease"/>
    <property type="match status" value="1"/>
</dbReference>
<proteinExistence type="predicted"/>
<accession>C8W054</accession>
<keyword evidence="3" id="KW-1185">Reference proteome</keyword>
<dbReference type="KEGG" id="dae:Dtox_4359"/>
<feature type="transmembrane region" description="Helical" evidence="1">
    <location>
        <begin position="87"/>
        <end position="107"/>
    </location>
</feature>
<keyword evidence="1" id="KW-0472">Membrane</keyword>
<dbReference type="InterPro" id="IPR038728">
    <property type="entry name" value="YkvI-like"/>
</dbReference>